<dbReference type="GO" id="GO:0016627">
    <property type="term" value="F:oxidoreductase activity, acting on the CH-CH group of donors"/>
    <property type="evidence" value="ECO:0007669"/>
    <property type="project" value="InterPro"/>
</dbReference>
<dbReference type="InterPro" id="IPR009100">
    <property type="entry name" value="AcylCoA_DH/oxidase_NM_dom_sf"/>
</dbReference>
<comment type="caution">
    <text evidence="2">The sequence shown here is derived from an EMBL/GenBank/DDBJ whole genome shotgun (WGS) entry which is preliminary data.</text>
</comment>
<dbReference type="AlphaFoldDB" id="A0A0F9F947"/>
<organism evidence="2">
    <name type="scientific">marine sediment metagenome</name>
    <dbReference type="NCBI Taxonomy" id="412755"/>
    <lineage>
        <taxon>unclassified sequences</taxon>
        <taxon>metagenomes</taxon>
        <taxon>ecological metagenomes</taxon>
    </lineage>
</organism>
<dbReference type="PANTHER" id="PTHR36117:SF3">
    <property type="entry name" value="4-HYDROXYPHENYLACETATE 3-MONOOXYGENASE-RELATED"/>
    <property type="match status" value="1"/>
</dbReference>
<feature type="domain" description="HpaB/PvcC/4-BUDH N-terminal" evidence="1">
    <location>
        <begin position="5"/>
        <end position="70"/>
    </location>
</feature>
<sequence>MVLKTRDDYLKVISKMRPNIYKFGELIKDVTTHPATKRVVESHALNYDASHDQVLEKIYTTNSSLTGEKI</sequence>
<dbReference type="PANTHER" id="PTHR36117">
    <property type="entry name" value="4-HYDROXYPHENYLACETATE 3-MONOOXYGENASE-RELATED"/>
    <property type="match status" value="1"/>
</dbReference>
<evidence type="ECO:0000313" key="2">
    <source>
        <dbReference type="EMBL" id="KKL47657.1"/>
    </source>
</evidence>
<dbReference type="Gene3D" id="1.10.3140.10">
    <property type="entry name" value="4-hydroxybutyryl-coa dehydratase, domain 1"/>
    <property type="match status" value="1"/>
</dbReference>
<reference evidence="2" key="1">
    <citation type="journal article" date="2015" name="Nature">
        <title>Complex archaea that bridge the gap between prokaryotes and eukaryotes.</title>
        <authorList>
            <person name="Spang A."/>
            <person name="Saw J.H."/>
            <person name="Jorgensen S.L."/>
            <person name="Zaremba-Niedzwiedzka K."/>
            <person name="Martijn J."/>
            <person name="Lind A.E."/>
            <person name="van Eijk R."/>
            <person name="Schleper C."/>
            <person name="Guy L."/>
            <person name="Ettema T.J."/>
        </authorList>
    </citation>
    <scope>NUCLEOTIDE SEQUENCE</scope>
</reference>
<dbReference type="InterPro" id="IPR024674">
    <property type="entry name" value="HpaB/PvcC/4-BUDH_N"/>
</dbReference>
<evidence type="ECO:0000259" key="1">
    <source>
        <dbReference type="Pfam" id="PF11794"/>
    </source>
</evidence>
<feature type="non-terminal residue" evidence="2">
    <location>
        <position position="70"/>
    </location>
</feature>
<dbReference type="Pfam" id="PF11794">
    <property type="entry name" value="HpaB_N"/>
    <property type="match status" value="1"/>
</dbReference>
<gene>
    <name evidence="2" type="ORF">LCGC14_2333310</name>
</gene>
<dbReference type="InterPro" id="IPR004925">
    <property type="entry name" value="HpaB/PvcC/4-BUDH"/>
</dbReference>
<dbReference type="EMBL" id="LAZR01033587">
    <property type="protein sequence ID" value="KKL47657.1"/>
    <property type="molecule type" value="Genomic_DNA"/>
</dbReference>
<proteinExistence type="predicted"/>
<dbReference type="SUPFAM" id="SSF56645">
    <property type="entry name" value="Acyl-CoA dehydrogenase NM domain-like"/>
    <property type="match status" value="1"/>
</dbReference>
<protein>
    <recommendedName>
        <fullName evidence="1">HpaB/PvcC/4-BUDH N-terminal domain-containing protein</fullName>
    </recommendedName>
</protein>
<name>A0A0F9F947_9ZZZZ</name>
<accession>A0A0F9F947</accession>